<feature type="transmembrane region" description="Helical" evidence="7">
    <location>
        <begin position="319"/>
        <end position="338"/>
    </location>
</feature>
<feature type="transmembrane region" description="Helical" evidence="7">
    <location>
        <begin position="260"/>
        <end position="278"/>
    </location>
</feature>
<evidence type="ECO:0000259" key="8">
    <source>
        <dbReference type="PROSITE" id="PS50850"/>
    </source>
</evidence>
<dbReference type="InterPro" id="IPR020846">
    <property type="entry name" value="MFS_dom"/>
</dbReference>
<feature type="transmembrane region" description="Helical" evidence="7">
    <location>
        <begin position="51"/>
        <end position="69"/>
    </location>
</feature>
<evidence type="ECO:0000256" key="2">
    <source>
        <dbReference type="ARBA" id="ARBA00022448"/>
    </source>
</evidence>
<organism evidence="9 10">
    <name type="scientific">Paenibacillus oceani</name>
    <dbReference type="NCBI Taxonomy" id="2772510"/>
    <lineage>
        <taxon>Bacteria</taxon>
        <taxon>Bacillati</taxon>
        <taxon>Bacillota</taxon>
        <taxon>Bacilli</taxon>
        <taxon>Bacillales</taxon>
        <taxon>Paenibacillaceae</taxon>
        <taxon>Paenibacillus</taxon>
    </lineage>
</organism>
<proteinExistence type="predicted"/>
<evidence type="ECO:0000256" key="4">
    <source>
        <dbReference type="ARBA" id="ARBA00022989"/>
    </source>
</evidence>
<feature type="transmembrane region" description="Helical" evidence="7">
    <location>
        <begin position="359"/>
        <end position="379"/>
    </location>
</feature>
<feature type="transmembrane region" description="Helical" evidence="7">
    <location>
        <begin position="140"/>
        <end position="162"/>
    </location>
</feature>
<dbReference type="PRINTS" id="PR01036">
    <property type="entry name" value="TCRTETB"/>
</dbReference>
<dbReference type="Pfam" id="PF07690">
    <property type="entry name" value="MFS_1"/>
    <property type="match status" value="1"/>
</dbReference>
<keyword evidence="2" id="KW-0813">Transport</keyword>
<protein>
    <submittedName>
        <fullName evidence="9">MFS transporter</fullName>
    </submittedName>
</protein>
<reference evidence="9" key="1">
    <citation type="submission" date="2020-09" db="EMBL/GenBank/DDBJ databases">
        <title>A novel bacterium of genus Paenibacillus, isolated from South China Sea.</title>
        <authorList>
            <person name="Huang H."/>
            <person name="Mo K."/>
            <person name="Hu Y."/>
        </authorList>
    </citation>
    <scope>NUCLEOTIDE SEQUENCE</scope>
    <source>
        <strain evidence="9">IB182363</strain>
    </source>
</reference>
<evidence type="ECO:0000313" key="9">
    <source>
        <dbReference type="EMBL" id="MBD2860816.1"/>
    </source>
</evidence>
<dbReference type="GO" id="GO:0022857">
    <property type="term" value="F:transmembrane transporter activity"/>
    <property type="evidence" value="ECO:0007669"/>
    <property type="project" value="InterPro"/>
</dbReference>
<dbReference type="Proteomes" id="UP000639396">
    <property type="component" value="Unassembled WGS sequence"/>
</dbReference>
<evidence type="ECO:0000313" key="10">
    <source>
        <dbReference type="Proteomes" id="UP000639396"/>
    </source>
</evidence>
<sequence length="438" mass="44855">MKESKSMPTIPTSLLMLTAICMGAFLSHFTAGVIGVSLPQLTGPFQAEVGEVQWITTGCLLVITILLPFMGKLGDRYGHRLIHNSGYVLFTVSSVLAAMSPSLPVLLTFRIIQAAGAAMFQATNIALITVHMPHGKKGQALGYVSTAVALGAMTGPLAGGWITGSLGWRWLFLIHVPAAAAATLLALRYIPGRSREHSRSGDTGGKGSLTGDTGRQASLTGVLLHSPGVLSGLLISCAAFLLANTVLVVMPFYFSGEAGISPAMAGYMMTAYPILLALASPAAGRGSDRFGSAGFIAAGLLSMTAGIAILALALDKLPLWGIAAVLALIGAGMGLIASPNNSLIMRLVPAGHTGAIGGWIAFTRNAGMVLGAFLGFGALDGGAGAERYSHAFGAGILVGIAAIGVLGYGVRAQSRKRAPSETGNGTDRTLIGDRQKEA</sequence>
<evidence type="ECO:0000256" key="7">
    <source>
        <dbReference type="SAM" id="Phobius"/>
    </source>
</evidence>
<evidence type="ECO:0000256" key="1">
    <source>
        <dbReference type="ARBA" id="ARBA00004651"/>
    </source>
</evidence>
<dbReference type="PANTHER" id="PTHR42718:SF9">
    <property type="entry name" value="MAJOR FACILITATOR SUPERFAMILY MULTIDRUG TRANSPORTER MFSC"/>
    <property type="match status" value="1"/>
</dbReference>
<name>A0A927C792_9BACL</name>
<dbReference type="RefSeq" id="WP_190924278.1">
    <property type="nucleotide sequence ID" value="NZ_JACXJA010000003.1"/>
</dbReference>
<gene>
    <name evidence="9" type="ORF">IDH45_02305</name>
</gene>
<dbReference type="Gene3D" id="1.20.1250.20">
    <property type="entry name" value="MFS general substrate transporter like domains"/>
    <property type="match status" value="1"/>
</dbReference>
<dbReference type="InterPro" id="IPR011701">
    <property type="entry name" value="MFS"/>
</dbReference>
<dbReference type="GO" id="GO:0005886">
    <property type="term" value="C:plasma membrane"/>
    <property type="evidence" value="ECO:0007669"/>
    <property type="project" value="UniProtKB-SubCell"/>
</dbReference>
<feature type="region of interest" description="Disordered" evidence="6">
    <location>
        <begin position="416"/>
        <end position="438"/>
    </location>
</feature>
<keyword evidence="3 7" id="KW-0812">Transmembrane</keyword>
<dbReference type="PROSITE" id="PS50850">
    <property type="entry name" value="MFS"/>
    <property type="match status" value="1"/>
</dbReference>
<dbReference type="InterPro" id="IPR036259">
    <property type="entry name" value="MFS_trans_sf"/>
</dbReference>
<keyword evidence="10" id="KW-1185">Reference proteome</keyword>
<keyword evidence="5 7" id="KW-0472">Membrane</keyword>
<feature type="transmembrane region" description="Helical" evidence="7">
    <location>
        <begin position="290"/>
        <end position="313"/>
    </location>
</feature>
<feature type="domain" description="Major facilitator superfamily (MFS) profile" evidence="8">
    <location>
        <begin position="16"/>
        <end position="416"/>
    </location>
</feature>
<accession>A0A927C792</accession>
<dbReference type="PANTHER" id="PTHR42718">
    <property type="entry name" value="MAJOR FACILITATOR SUPERFAMILY MULTIDRUG TRANSPORTER MFSC"/>
    <property type="match status" value="1"/>
</dbReference>
<feature type="transmembrane region" description="Helical" evidence="7">
    <location>
        <begin position="233"/>
        <end position="254"/>
    </location>
</feature>
<feature type="transmembrane region" description="Helical" evidence="7">
    <location>
        <begin position="391"/>
        <end position="410"/>
    </location>
</feature>
<dbReference type="CDD" id="cd17321">
    <property type="entry name" value="MFS_MMR_MDR_like"/>
    <property type="match status" value="1"/>
</dbReference>
<dbReference type="SUPFAM" id="SSF103473">
    <property type="entry name" value="MFS general substrate transporter"/>
    <property type="match status" value="1"/>
</dbReference>
<dbReference type="EMBL" id="JACXJA010000003">
    <property type="protein sequence ID" value="MBD2860816.1"/>
    <property type="molecule type" value="Genomic_DNA"/>
</dbReference>
<keyword evidence="4 7" id="KW-1133">Transmembrane helix</keyword>
<feature type="transmembrane region" description="Helical" evidence="7">
    <location>
        <begin position="81"/>
        <end position="99"/>
    </location>
</feature>
<evidence type="ECO:0000256" key="3">
    <source>
        <dbReference type="ARBA" id="ARBA00022692"/>
    </source>
</evidence>
<dbReference type="AlphaFoldDB" id="A0A927C792"/>
<feature type="transmembrane region" description="Helical" evidence="7">
    <location>
        <begin position="168"/>
        <end position="190"/>
    </location>
</feature>
<evidence type="ECO:0000256" key="6">
    <source>
        <dbReference type="SAM" id="MobiDB-lite"/>
    </source>
</evidence>
<evidence type="ECO:0000256" key="5">
    <source>
        <dbReference type="ARBA" id="ARBA00023136"/>
    </source>
</evidence>
<feature type="transmembrane region" description="Helical" evidence="7">
    <location>
        <begin position="105"/>
        <end position="128"/>
    </location>
</feature>
<comment type="subcellular location">
    <subcellularLocation>
        <location evidence="1">Cell membrane</location>
        <topology evidence="1">Multi-pass membrane protein</topology>
    </subcellularLocation>
</comment>
<comment type="caution">
    <text evidence="9">The sequence shown here is derived from an EMBL/GenBank/DDBJ whole genome shotgun (WGS) entry which is preliminary data.</text>
</comment>